<dbReference type="PANTHER" id="PTHR47808:SF2">
    <property type="entry name" value="LEM DOMAIN-CONTAINING PROTEIN 2"/>
    <property type="match status" value="1"/>
</dbReference>
<dbReference type="AlphaFoldDB" id="A0A9P0QKL8"/>
<sequence length="786" mass="88363">MEDRQYLEKDFNPKSLTVAKLRGILNEYDVTIPSNAKKADLVESFNKHIAANAAELLRKHKADLANANGNGIVNEAESGSESQSQSDLESESEPDSEEQEEKPAKRQTRSSTPKPTPKSKMESKNENKKESEAKKGEDGSSPFSSENVFQSPPPTSTIPHKRIKSPVQATPSRIKMTKLSPKPKTPRGKLFEDDDESDKDDLFSSNVVRSPARKLASPAATKKSPVGTKSKIGKEKAKESEKVNAKQKEALEKRLEKQGKNDVIKNETEQFPSIDEQISNPVENFPTFDSLKPAPHSVSDLAKELGIVVQGVPPQSIAPKKESVASKKATPKKTPRLAKASPLSRGSVKNSPVEIKRGESTSNEKKVESSPITKKIESTPKKKPLEPANLSVSKHNNTDALLEHNLNSTQSDSEVALPIKKTLRKTSPLTIVTFIILWLSFFSVGLFGWWYREQTFLIGYCGQEIYQDTIPLDPQNTPVWLSSLGTYLDTFKPLCTPCPPHGRCFPLLELSCYNDFIDDQPWYFNLVPFPVDSKKCIPDTKKAEKLEIMIDVTLDLLRSRNAASNCGRNSEDDLTSGLSVGELHEMLLQMKAPYITKEEFEDLWNRSLIELEKEPEIITGFGVNNLSTIVHSNNTREEKEKNKVFRSTSLSHISLKCQISNTVIGSLNYHKFKLFTVILVLVLIQLGRYNLEQYRLYQKKVGTLYSEVLNKLRHQRKLGSAKNIPTYIGSTQLRDLILTREQNLNAKMKLWESVSKKVENNSNIRHSLQESHGEIMKVWEWITDVQ</sequence>
<dbReference type="GO" id="GO:0003682">
    <property type="term" value="F:chromatin binding"/>
    <property type="evidence" value="ECO:0007669"/>
    <property type="project" value="InterPro"/>
</dbReference>
<evidence type="ECO:0000256" key="3">
    <source>
        <dbReference type="ARBA" id="ARBA00022692"/>
    </source>
</evidence>
<dbReference type="GO" id="GO:0034399">
    <property type="term" value="C:nuclear periphery"/>
    <property type="evidence" value="ECO:0007669"/>
    <property type="project" value="TreeGrafter"/>
</dbReference>
<evidence type="ECO:0000256" key="1">
    <source>
        <dbReference type="ARBA" id="ARBA00004540"/>
    </source>
</evidence>
<evidence type="ECO:0000259" key="9">
    <source>
        <dbReference type="Pfam" id="PF09402"/>
    </source>
</evidence>
<dbReference type="Gene3D" id="1.10.10.1180">
    <property type="entry name" value="MAN1, winged-helix domain"/>
    <property type="match status" value="1"/>
</dbReference>
<keyword evidence="4 8" id="KW-1133">Transmembrane helix</keyword>
<keyword evidence="6" id="KW-0539">Nucleus</keyword>
<dbReference type="CDD" id="cd12935">
    <property type="entry name" value="LEM_like"/>
    <property type="match status" value="1"/>
</dbReference>
<feature type="compositionally biased region" description="Basic and acidic residues" evidence="7">
    <location>
        <begin position="119"/>
        <end position="138"/>
    </location>
</feature>
<dbReference type="InterPro" id="IPR044780">
    <property type="entry name" value="Heh2/Src1"/>
</dbReference>
<dbReference type="OrthoDB" id="2503928at2759"/>
<feature type="compositionally biased region" description="Polar residues" evidence="7">
    <location>
        <begin position="141"/>
        <end position="150"/>
    </location>
</feature>
<dbReference type="Proteomes" id="UP000837801">
    <property type="component" value="Unassembled WGS sequence"/>
</dbReference>
<feature type="compositionally biased region" description="Basic and acidic residues" evidence="7">
    <location>
        <begin position="232"/>
        <end position="268"/>
    </location>
</feature>
<accession>A0A9P0QKL8</accession>
<feature type="domain" description="Man1/Src1-like C-terminal" evidence="9">
    <location>
        <begin position="441"/>
        <end position="783"/>
    </location>
</feature>
<evidence type="ECO:0000256" key="6">
    <source>
        <dbReference type="ARBA" id="ARBA00023242"/>
    </source>
</evidence>
<dbReference type="GO" id="GO:0071763">
    <property type="term" value="P:nuclear membrane organization"/>
    <property type="evidence" value="ECO:0007669"/>
    <property type="project" value="TreeGrafter"/>
</dbReference>
<evidence type="ECO:0000313" key="12">
    <source>
        <dbReference type="Proteomes" id="UP000837801"/>
    </source>
</evidence>
<dbReference type="GO" id="GO:0005783">
    <property type="term" value="C:endoplasmic reticulum"/>
    <property type="evidence" value="ECO:0007669"/>
    <property type="project" value="TreeGrafter"/>
</dbReference>
<keyword evidence="5 8" id="KW-0472">Membrane</keyword>
<dbReference type="PANTHER" id="PTHR47808">
    <property type="entry name" value="INNER NUCLEAR MEMBRANE PROTEIN HEH2-RELATED"/>
    <property type="match status" value="1"/>
</dbReference>
<evidence type="ECO:0000256" key="5">
    <source>
        <dbReference type="ARBA" id="ARBA00023136"/>
    </source>
</evidence>
<keyword evidence="2" id="KW-0597">Phosphoprotein</keyword>
<comment type="caution">
    <text evidence="11">The sequence shown here is derived from an EMBL/GenBank/DDBJ whole genome shotgun (WGS) entry which is preliminary data.</text>
</comment>
<evidence type="ECO:0000256" key="2">
    <source>
        <dbReference type="ARBA" id="ARBA00022553"/>
    </source>
</evidence>
<evidence type="ECO:0000313" key="11">
    <source>
        <dbReference type="EMBL" id="CAH2350251.1"/>
    </source>
</evidence>
<keyword evidence="3 8" id="KW-0812">Transmembrane</keyword>
<proteinExistence type="predicted"/>
<feature type="region of interest" description="Disordered" evidence="7">
    <location>
        <begin position="312"/>
        <end position="391"/>
    </location>
</feature>
<dbReference type="Pfam" id="PF12949">
    <property type="entry name" value="HeH"/>
    <property type="match status" value="1"/>
</dbReference>
<evidence type="ECO:0000256" key="8">
    <source>
        <dbReference type="SAM" id="Phobius"/>
    </source>
</evidence>
<feature type="compositionally biased region" description="Basic and acidic residues" evidence="7">
    <location>
        <begin position="354"/>
        <end position="385"/>
    </location>
</feature>
<feature type="compositionally biased region" description="Low complexity" evidence="7">
    <location>
        <begin position="75"/>
        <end position="87"/>
    </location>
</feature>
<dbReference type="InterPro" id="IPR018996">
    <property type="entry name" value="Man1/Src1-like_C"/>
</dbReference>
<feature type="transmembrane region" description="Helical" evidence="8">
    <location>
        <begin position="429"/>
        <end position="451"/>
    </location>
</feature>
<keyword evidence="12" id="KW-1185">Reference proteome</keyword>
<organism evidence="11 12">
    <name type="scientific">[Candida] railenensis</name>
    <dbReference type="NCBI Taxonomy" id="45579"/>
    <lineage>
        <taxon>Eukaryota</taxon>
        <taxon>Fungi</taxon>
        <taxon>Dikarya</taxon>
        <taxon>Ascomycota</taxon>
        <taxon>Saccharomycotina</taxon>
        <taxon>Pichiomycetes</taxon>
        <taxon>Debaryomycetaceae</taxon>
        <taxon>Kurtzmaniella</taxon>
    </lineage>
</organism>
<feature type="compositionally biased region" description="Acidic residues" evidence="7">
    <location>
        <begin position="88"/>
        <end position="100"/>
    </location>
</feature>
<dbReference type="InterPro" id="IPR041885">
    <property type="entry name" value="MAN1_winged_helix_dom"/>
</dbReference>
<dbReference type="Pfam" id="PF09402">
    <property type="entry name" value="MSC"/>
    <property type="match status" value="1"/>
</dbReference>
<dbReference type="EMBL" id="CAKXYY010000001">
    <property type="protein sequence ID" value="CAH2350251.1"/>
    <property type="molecule type" value="Genomic_DNA"/>
</dbReference>
<evidence type="ECO:0000256" key="4">
    <source>
        <dbReference type="ARBA" id="ARBA00022989"/>
    </source>
</evidence>
<gene>
    <name evidence="11" type="ORF">CLIB1423_01S05886</name>
</gene>
<protein>
    <submittedName>
        <fullName evidence="11">Inner nuclear membrane protein Src1p</fullName>
    </submittedName>
</protein>
<reference evidence="11" key="1">
    <citation type="submission" date="2022-03" db="EMBL/GenBank/DDBJ databases">
        <authorList>
            <person name="Legras J.-L."/>
            <person name="Devillers H."/>
            <person name="Grondin C."/>
        </authorList>
    </citation>
    <scope>NUCLEOTIDE SEQUENCE</scope>
    <source>
        <strain evidence="11">CLIB 1423</strain>
    </source>
</reference>
<evidence type="ECO:0000256" key="7">
    <source>
        <dbReference type="SAM" id="MobiDB-lite"/>
    </source>
</evidence>
<comment type="subcellular location">
    <subcellularLocation>
        <location evidence="1">Nucleus inner membrane</location>
    </subcellularLocation>
</comment>
<feature type="domain" description="HeH/LEM" evidence="10">
    <location>
        <begin position="13"/>
        <end position="47"/>
    </location>
</feature>
<evidence type="ECO:0000259" key="10">
    <source>
        <dbReference type="Pfam" id="PF12949"/>
    </source>
</evidence>
<feature type="region of interest" description="Disordered" evidence="7">
    <location>
        <begin position="68"/>
        <end position="291"/>
    </location>
</feature>
<name>A0A9P0QKL8_9ASCO</name>
<dbReference type="InterPro" id="IPR025856">
    <property type="entry name" value="HeH/LEM_domain"/>
</dbReference>
<dbReference type="GO" id="GO:0005637">
    <property type="term" value="C:nuclear inner membrane"/>
    <property type="evidence" value="ECO:0007669"/>
    <property type="project" value="UniProtKB-SubCell"/>
</dbReference>